<evidence type="ECO:0000313" key="2">
    <source>
        <dbReference type="Proteomes" id="UP001175000"/>
    </source>
</evidence>
<dbReference type="EMBL" id="JAULSU010000001">
    <property type="protein sequence ID" value="KAK0634088.1"/>
    <property type="molecule type" value="Genomic_DNA"/>
</dbReference>
<proteinExistence type="predicted"/>
<reference evidence="1" key="1">
    <citation type="submission" date="2023-06" db="EMBL/GenBank/DDBJ databases">
        <title>Genome-scale phylogeny and comparative genomics of the fungal order Sordariales.</title>
        <authorList>
            <consortium name="Lawrence Berkeley National Laboratory"/>
            <person name="Hensen N."/>
            <person name="Bonometti L."/>
            <person name="Westerberg I."/>
            <person name="Brannstrom I.O."/>
            <person name="Guillou S."/>
            <person name="Cros-Aarteil S."/>
            <person name="Calhoun S."/>
            <person name="Haridas S."/>
            <person name="Kuo A."/>
            <person name="Mondo S."/>
            <person name="Pangilinan J."/>
            <person name="Riley R."/>
            <person name="Labutti K."/>
            <person name="Andreopoulos B."/>
            <person name="Lipzen A."/>
            <person name="Chen C."/>
            <person name="Yanf M."/>
            <person name="Daum C."/>
            <person name="Ng V."/>
            <person name="Clum A."/>
            <person name="Steindorff A."/>
            <person name="Ohm R."/>
            <person name="Martin F."/>
            <person name="Silar P."/>
            <person name="Natvig D."/>
            <person name="Lalanne C."/>
            <person name="Gautier V."/>
            <person name="Ament-Velasquez S.L."/>
            <person name="Kruys A."/>
            <person name="Hutchinson M.I."/>
            <person name="Powell A.J."/>
            <person name="Barry K."/>
            <person name="Miller A.N."/>
            <person name="Grigoriev I.V."/>
            <person name="Debuchy R."/>
            <person name="Gladieux P."/>
            <person name="Thoren M.H."/>
            <person name="Johannesson H."/>
        </authorList>
    </citation>
    <scope>NUCLEOTIDE SEQUENCE</scope>
    <source>
        <strain evidence="1">CBS 606.72</strain>
    </source>
</reference>
<protein>
    <submittedName>
        <fullName evidence="1">Uncharacterized protein</fullName>
    </submittedName>
</protein>
<name>A0AA40CE54_9PEZI</name>
<keyword evidence="2" id="KW-1185">Reference proteome</keyword>
<comment type="caution">
    <text evidence="1">The sequence shown here is derived from an EMBL/GenBank/DDBJ whole genome shotgun (WGS) entry which is preliminary data.</text>
</comment>
<gene>
    <name evidence="1" type="ORF">B0T14DRAFT_576486</name>
</gene>
<dbReference type="AlphaFoldDB" id="A0AA40CE54"/>
<sequence>MENYIYRGWFRPYRTELNNCHLPWLCKFFKLRGLRWPLTEPSEIIDQFVRFNGAFCEHIARVRFSVKSAASENDKGQPSAPYFLKPIFRALLIICCCEDYSGENSKTVGRFPVYLVRTGIEDGLSSPVSFDSISGLTEECASRKDVVKRLLRLPSSLLWPWRPAKSRCLAFDQTQLKVRGSKGLG</sequence>
<evidence type="ECO:0000313" key="1">
    <source>
        <dbReference type="EMBL" id="KAK0634088.1"/>
    </source>
</evidence>
<organism evidence="1 2">
    <name type="scientific">Immersiella caudata</name>
    <dbReference type="NCBI Taxonomy" id="314043"/>
    <lineage>
        <taxon>Eukaryota</taxon>
        <taxon>Fungi</taxon>
        <taxon>Dikarya</taxon>
        <taxon>Ascomycota</taxon>
        <taxon>Pezizomycotina</taxon>
        <taxon>Sordariomycetes</taxon>
        <taxon>Sordariomycetidae</taxon>
        <taxon>Sordariales</taxon>
        <taxon>Lasiosphaeriaceae</taxon>
        <taxon>Immersiella</taxon>
    </lineage>
</organism>
<accession>A0AA40CE54</accession>
<dbReference type="Proteomes" id="UP001175000">
    <property type="component" value="Unassembled WGS sequence"/>
</dbReference>